<evidence type="ECO:0000256" key="10">
    <source>
        <dbReference type="NCBIfam" id="TIGR01307"/>
    </source>
</evidence>
<dbReference type="PANTHER" id="PTHR31637">
    <property type="entry name" value="2,3-BISPHOSPHOGLYCERATE-INDEPENDENT PHOSPHOGLYCERATE MUTASE"/>
    <property type="match status" value="1"/>
</dbReference>
<feature type="binding site" evidence="9 12">
    <location>
        <position position="184"/>
    </location>
    <ligand>
        <name>substrate</name>
    </ligand>
</feature>
<comment type="subunit">
    <text evidence="9">Monomer.</text>
</comment>
<dbReference type="GO" id="GO:0005737">
    <property type="term" value="C:cytoplasm"/>
    <property type="evidence" value="ECO:0007669"/>
    <property type="project" value="InterPro"/>
</dbReference>
<feature type="binding site" evidence="9 12">
    <location>
        <position position="122"/>
    </location>
    <ligand>
        <name>substrate</name>
    </ligand>
</feature>
<dbReference type="GO" id="GO:0030145">
    <property type="term" value="F:manganese ion binding"/>
    <property type="evidence" value="ECO:0007669"/>
    <property type="project" value="UniProtKB-UniRule"/>
</dbReference>
<feature type="domain" description="BPG-independent PGAM N-terminal" evidence="15">
    <location>
        <begin position="81"/>
        <end position="277"/>
    </location>
</feature>
<evidence type="ECO:0000256" key="11">
    <source>
        <dbReference type="PIRSR" id="PIRSR001492-1"/>
    </source>
</evidence>
<evidence type="ECO:0000256" key="5">
    <source>
        <dbReference type="ARBA" id="ARBA00022723"/>
    </source>
</evidence>
<evidence type="ECO:0000256" key="3">
    <source>
        <dbReference type="ARBA" id="ARBA00004798"/>
    </source>
</evidence>
<feature type="active site" description="Phosphoserine intermediate" evidence="9 11">
    <location>
        <position position="61"/>
    </location>
</feature>
<name>A0A1F5DJ02_9BACT</name>
<dbReference type="PANTHER" id="PTHR31637:SF0">
    <property type="entry name" value="2,3-BISPHOSPHOGLYCERATE-INDEPENDENT PHOSPHOGLYCERATE MUTASE"/>
    <property type="match status" value="1"/>
</dbReference>
<feature type="domain" description="Metalloenzyme" evidence="14">
    <location>
        <begin position="3"/>
        <end position="471"/>
    </location>
</feature>
<dbReference type="InterPro" id="IPR011258">
    <property type="entry name" value="BPG-indep_PGM_N"/>
</dbReference>
<dbReference type="GO" id="GO:0004619">
    <property type="term" value="F:phosphoglycerate mutase activity"/>
    <property type="evidence" value="ECO:0007669"/>
    <property type="project" value="UniProtKB-UniRule"/>
</dbReference>
<feature type="binding site" evidence="9 13">
    <location>
        <position position="424"/>
    </location>
    <ligand>
        <name>Mn(2+)</name>
        <dbReference type="ChEBI" id="CHEBI:29035"/>
        <label>2</label>
    </ligand>
</feature>
<feature type="binding site" evidence="9 13">
    <location>
        <position position="423"/>
    </location>
    <ligand>
        <name>Mn(2+)</name>
        <dbReference type="ChEBI" id="CHEBI:29035"/>
        <label>2</label>
    </ligand>
</feature>
<dbReference type="AlphaFoldDB" id="A0A1F5DJ02"/>
<feature type="binding site" evidence="9 12">
    <location>
        <position position="314"/>
    </location>
    <ligand>
        <name>substrate</name>
    </ligand>
</feature>
<dbReference type="InterPro" id="IPR006124">
    <property type="entry name" value="Metalloenzyme"/>
</dbReference>
<feature type="binding site" evidence="9 13">
    <location>
        <position position="61"/>
    </location>
    <ligand>
        <name>Mn(2+)</name>
        <dbReference type="ChEBI" id="CHEBI:29035"/>
        <label>2</label>
    </ligand>
</feature>
<dbReference type="InterPro" id="IPR017850">
    <property type="entry name" value="Alkaline_phosphatase_core_sf"/>
</dbReference>
<comment type="catalytic activity">
    <reaction evidence="1 9">
        <text>(2R)-2-phosphoglycerate = (2R)-3-phosphoglycerate</text>
        <dbReference type="Rhea" id="RHEA:15901"/>
        <dbReference type="ChEBI" id="CHEBI:58272"/>
        <dbReference type="ChEBI" id="CHEBI:58289"/>
        <dbReference type="EC" id="5.4.2.12"/>
    </reaction>
</comment>
<protein>
    <recommendedName>
        <fullName evidence="9 10">2,3-bisphosphoglycerate-independent phosphoglycerate mutase</fullName>
        <shortName evidence="9">BPG-independent PGAM</shortName>
        <shortName evidence="9">Phosphoglyceromutase</shortName>
        <shortName evidence="9">iPGM</shortName>
        <ecNumber evidence="9 10">5.4.2.12</ecNumber>
    </recommendedName>
</protein>
<evidence type="ECO:0000256" key="2">
    <source>
        <dbReference type="ARBA" id="ARBA00002315"/>
    </source>
</evidence>
<evidence type="ECO:0000313" key="17">
    <source>
        <dbReference type="Proteomes" id="UP000176791"/>
    </source>
</evidence>
<comment type="cofactor">
    <cofactor evidence="9">
        <name>Mn(2+)</name>
        <dbReference type="ChEBI" id="CHEBI:29035"/>
    </cofactor>
    <text evidence="9">Binds 2 manganese ions per subunit.</text>
</comment>
<dbReference type="Pfam" id="PF06415">
    <property type="entry name" value="iPGM_N"/>
    <property type="match status" value="1"/>
</dbReference>
<feature type="binding site" evidence="9 13">
    <location>
        <position position="11"/>
    </location>
    <ligand>
        <name>Mn(2+)</name>
        <dbReference type="ChEBI" id="CHEBI:29035"/>
        <label>2</label>
    </ligand>
</feature>
<dbReference type="EC" id="5.4.2.12" evidence="9 10"/>
<dbReference type="STRING" id="1797460.A3E73_01720"/>
<evidence type="ECO:0000256" key="1">
    <source>
        <dbReference type="ARBA" id="ARBA00000370"/>
    </source>
</evidence>
<dbReference type="Gene3D" id="3.40.1450.10">
    <property type="entry name" value="BPG-independent phosphoglycerate mutase, domain B"/>
    <property type="match status" value="1"/>
</dbReference>
<evidence type="ECO:0000256" key="4">
    <source>
        <dbReference type="ARBA" id="ARBA00008819"/>
    </source>
</evidence>
<dbReference type="PIRSF" id="PIRSF001492">
    <property type="entry name" value="IPGAM"/>
    <property type="match status" value="1"/>
</dbReference>
<dbReference type="NCBIfam" id="TIGR01307">
    <property type="entry name" value="pgm_bpd_ind"/>
    <property type="match status" value="1"/>
</dbReference>
<keyword evidence="5 9" id="KW-0479">Metal-binding</keyword>
<dbReference type="CDD" id="cd16010">
    <property type="entry name" value="iPGM"/>
    <property type="match status" value="1"/>
</dbReference>
<evidence type="ECO:0000313" key="16">
    <source>
        <dbReference type="EMBL" id="OGD55149.1"/>
    </source>
</evidence>
<keyword evidence="7 9" id="KW-0464">Manganese</keyword>
<evidence type="ECO:0000256" key="8">
    <source>
        <dbReference type="ARBA" id="ARBA00023235"/>
    </source>
</evidence>
<accession>A0A1F5DJ02</accession>
<evidence type="ECO:0000256" key="12">
    <source>
        <dbReference type="PIRSR" id="PIRSR001492-2"/>
    </source>
</evidence>
<evidence type="ECO:0000259" key="15">
    <source>
        <dbReference type="Pfam" id="PF06415"/>
    </source>
</evidence>
<dbReference type="UniPathway" id="UPA00109">
    <property type="reaction ID" value="UER00186"/>
</dbReference>
<feature type="binding site" evidence="9 13">
    <location>
        <position position="382"/>
    </location>
    <ligand>
        <name>Mn(2+)</name>
        <dbReference type="ChEBI" id="CHEBI:29035"/>
        <label>1</label>
    </ligand>
</feature>
<proteinExistence type="inferred from homology"/>
<dbReference type="Gene3D" id="3.40.720.10">
    <property type="entry name" value="Alkaline Phosphatase, subunit A"/>
    <property type="match status" value="1"/>
</dbReference>
<dbReference type="HAMAP" id="MF_01038">
    <property type="entry name" value="GpmI"/>
    <property type="match status" value="1"/>
</dbReference>
<gene>
    <name evidence="9" type="primary">gpmI</name>
    <name evidence="16" type="ORF">A3E73_01720</name>
</gene>
<sequence length="483" mass="54846">MKKRVCLLILDGWGLRDREEGNAIRQAKTPNFERLWHENPHAVLQASGEAMGLPKGQMGTSEVGHLTIGAGRIIFQDLVKINQAIESGEFSKNKRIQELMNRVKKKNSTLHLLGLVSDGGVHSHYSHLYALLKLAKDKGLNKVLVHAFTDGRDCSPRSGLGFIEDLERQIKIASVSGRYWAMDRDHNWDRTDKTYKVLKNKNTENKNMTAAAVIRKSYEKNITDEFIQPTAIGKFKGIKPGDGAIFFNFRNDRPRQLLERFLERGPKLDWLTMTRYKPDYSVSVAYLPEKLDNSLGEVLAKNKIRQLRVTETEKFAHLTFFLNCKQEEAFEREDRIMIDSWSDIATHNEKPQMRAKEITREILQAMKDKTHRVIFANLCNADMVGHTGNFPAIVTAVETIDECLGRLSQVADENGFELMITADHGNAEELKTSHTTNPVPLILQSRRFKQLNRDQAGLVDIAPTMLKLLGIVQPKEMTGKSLV</sequence>
<feature type="binding site" evidence="9 13">
    <location>
        <position position="434"/>
    </location>
    <ligand>
        <name>Mn(2+)</name>
        <dbReference type="ChEBI" id="CHEBI:29035"/>
        <label>1</label>
    </ligand>
</feature>
<dbReference type="FunFam" id="3.40.1450.10:FF:000002">
    <property type="entry name" value="2,3-bisphosphoglycerate-independent phosphoglycerate mutase"/>
    <property type="match status" value="1"/>
</dbReference>
<dbReference type="Proteomes" id="UP000176791">
    <property type="component" value="Unassembled WGS sequence"/>
</dbReference>
<keyword evidence="6 9" id="KW-0324">Glycolysis</keyword>
<dbReference type="InterPro" id="IPR036646">
    <property type="entry name" value="PGAM_B_sf"/>
</dbReference>
<dbReference type="SUPFAM" id="SSF64158">
    <property type="entry name" value="2,3-Bisphosphoglycerate-independent phosphoglycerate mutase, substrate-binding domain"/>
    <property type="match status" value="1"/>
</dbReference>
<dbReference type="SUPFAM" id="SSF53649">
    <property type="entry name" value="Alkaline phosphatase-like"/>
    <property type="match status" value="1"/>
</dbReference>
<dbReference type="EMBL" id="MEZN01000048">
    <property type="protein sequence ID" value="OGD55149.1"/>
    <property type="molecule type" value="Genomic_DNA"/>
</dbReference>
<dbReference type="InterPro" id="IPR005995">
    <property type="entry name" value="Pgm_bpd_ind"/>
</dbReference>
<comment type="pathway">
    <text evidence="3 9">Carbohydrate degradation; glycolysis; pyruvate from D-glyceraldehyde 3-phosphate: step 3/5.</text>
</comment>
<comment type="similarity">
    <text evidence="4 9">Belongs to the BPG-independent phosphoglycerate mutase family.</text>
</comment>
<evidence type="ECO:0000256" key="6">
    <source>
        <dbReference type="ARBA" id="ARBA00023152"/>
    </source>
</evidence>
<evidence type="ECO:0000256" key="9">
    <source>
        <dbReference type="HAMAP-Rule" id="MF_01038"/>
    </source>
</evidence>
<dbReference type="Pfam" id="PF01676">
    <property type="entry name" value="Metalloenzyme"/>
    <property type="match status" value="1"/>
</dbReference>
<feature type="binding site" evidence="9 13">
    <location>
        <position position="386"/>
    </location>
    <ligand>
        <name>Mn(2+)</name>
        <dbReference type="ChEBI" id="CHEBI:29035"/>
        <label>1</label>
    </ligand>
</feature>
<keyword evidence="8 9" id="KW-0413">Isomerase</keyword>
<feature type="binding site" evidence="9 12">
    <location>
        <position position="178"/>
    </location>
    <ligand>
        <name>substrate</name>
    </ligand>
</feature>
<evidence type="ECO:0000256" key="13">
    <source>
        <dbReference type="PIRSR" id="PIRSR001492-3"/>
    </source>
</evidence>
<reference evidence="16 17" key="1">
    <citation type="journal article" date="2016" name="Nat. Commun.">
        <title>Thousands of microbial genomes shed light on interconnected biogeochemical processes in an aquifer system.</title>
        <authorList>
            <person name="Anantharaman K."/>
            <person name="Brown C.T."/>
            <person name="Hug L.A."/>
            <person name="Sharon I."/>
            <person name="Castelle C.J."/>
            <person name="Probst A.J."/>
            <person name="Thomas B.C."/>
            <person name="Singh A."/>
            <person name="Wilkins M.J."/>
            <person name="Karaoz U."/>
            <person name="Brodie E.L."/>
            <person name="Williams K.H."/>
            <person name="Hubbard S.S."/>
            <person name="Banfield J.F."/>
        </authorList>
    </citation>
    <scope>NUCLEOTIDE SEQUENCE [LARGE SCALE GENOMIC DNA]</scope>
</reference>
<feature type="binding site" evidence="9 12">
    <location>
        <begin position="152"/>
        <end position="153"/>
    </location>
    <ligand>
        <name>substrate</name>
    </ligand>
</feature>
<comment type="function">
    <text evidence="2 9">Catalyzes the interconversion of 2-phosphoglycerate and 3-phosphoglycerate.</text>
</comment>
<comment type="caution">
    <text evidence="16">The sequence shown here is derived from an EMBL/GenBank/DDBJ whole genome shotgun (WGS) entry which is preliminary data.</text>
</comment>
<dbReference type="GO" id="GO:0006096">
    <property type="term" value="P:glycolytic process"/>
    <property type="evidence" value="ECO:0007669"/>
    <property type="project" value="UniProtKB-UniRule"/>
</dbReference>
<evidence type="ECO:0000259" key="14">
    <source>
        <dbReference type="Pfam" id="PF01676"/>
    </source>
</evidence>
<evidence type="ECO:0000256" key="7">
    <source>
        <dbReference type="ARBA" id="ARBA00023211"/>
    </source>
</evidence>
<organism evidence="16 17">
    <name type="scientific">Candidatus Beckwithbacteria bacterium RIFCSPHIGHO2_12_FULL_47_17</name>
    <dbReference type="NCBI Taxonomy" id="1797460"/>
    <lineage>
        <taxon>Bacteria</taxon>
        <taxon>Candidatus Beckwithiibacteriota</taxon>
    </lineage>
</organism>
<dbReference type="GO" id="GO:0006007">
    <property type="term" value="P:glucose catabolic process"/>
    <property type="evidence" value="ECO:0007669"/>
    <property type="project" value="InterPro"/>
</dbReference>
<feature type="binding site" evidence="9 12">
    <location>
        <begin position="250"/>
        <end position="253"/>
    </location>
    <ligand>
        <name>substrate</name>
    </ligand>
</feature>